<evidence type="ECO:0000259" key="5">
    <source>
        <dbReference type="Pfam" id="PF00005"/>
    </source>
</evidence>
<evidence type="ECO:0000313" key="7">
    <source>
        <dbReference type="Proteomes" id="UP000246991"/>
    </source>
</evidence>
<dbReference type="PANTHER" id="PTHR24221:SF503">
    <property type="entry name" value="MITOCHONDRIAL POTASSIUM CHANNEL ATP-BINDING SUBUNIT"/>
    <property type="match status" value="1"/>
</dbReference>
<dbReference type="Gene3D" id="3.40.50.300">
    <property type="entry name" value="P-loop containing nucleotide triphosphate hydrolases"/>
    <property type="match status" value="1"/>
</dbReference>
<keyword evidence="6" id="KW-0378">Hydrolase</keyword>
<dbReference type="InterPro" id="IPR027417">
    <property type="entry name" value="P-loop_NTPase"/>
</dbReference>
<dbReference type="GO" id="GO:0005524">
    <property type="term" value="F:ATP binding"/>
    <property type="evidence" value="ECO:0007669"/>
    <property type="project" value="InterPro"/>
</dbReference>
<dbReference type="SUPFAM" id="SSF52540">
    <property type="entry name" value="P-loop containing nucleoside triphosphate hydrolases"/>
    <property type="match status" value="1"/>
</dbReference>
<sequence length="110" mass="12172">LSTEGRNPDTLPPGDLALNNVKFSYPETGKRKEGISLKFPAGKTTALVGKSGCGKSSIVALLERWYDPQEGSITIGDVDIRDLNLRRWRSQIGLVIQEPYLFDGTIYFNV</sequence>
<gene>
    <name evidence="6" type="ORF">C7212DRAFT_39891</name>
</gene>
<feature type="non-terminal residue" evidence="6">
    <location>
        <position position="1"/>
    </location>
</feature>
<comment type="caution">
    <text evidence="6">The sequence shown here is derived from an EMBL/GenBank/DDBJ whole genome shotgun (WGS) entry which is preliminary data.</text>
</comment>
<dbReference type="Pfam" id="PF00005">
    <property type="entry name" value="ABC_tran"/>
    <property type="match status" value="1"/>
</dbReference>
<dbReference type="InterPro" id="IPR036640">
    <property type="entry name" value="ABC1_TM_sf"/>
</dbReference>
<accession>A0A317SP98</accession>
<organism evidence="6 7">
    <name type="scientific">Tuber magnatum</name>
    <name type="common">white Piedmont truffle</name>
    <dbReference type="NCBI Taxonomy" id="42249"/>
    <lineage>
        <taxon>Eukaryota</taxon>
        <taxon>Fungi</taxon>
        <taxon>Dikarya</taxon>
        <taxon>Ascomycota</taxon>
        <taxon>Pezizomycotina</taxon>
        <taxon>Pezizomycetes</taxon>
        <taxon>Pezizales</taxon>
        <taxon>Tuberaceae</taxon>
        <taxon>Tuber</taxon>
    </lineage>
</organism>
<dbReference type="OrthoDB" id="6500128at2759"/>
<dbReference type="PANTHER" id="PTHR24221">
    <property type="entry name" value="ATP-BINDING CASSETTE SUB-FAMILY B"/>
    <property type="match status" value="1"/>
</dbReference>
<evidence type="ECO:0000256" key="2">
    <source>
        <dbReference type="ARBA" id="ARBA00022692"/>
    </source>
</evidence>
<keyword evidence="7" id="KW-1185">Reference proteome</keyword>
<dbReference type="Gene3D" id="1.20.1560.10">
    <property type="entry name" value="ABC transporter type 1, transmembrane domain"/>
    <property type="match status" value="1"/>
</dbReference>
<keyword evidence="2" id="KW-0812">Transmembrane</keyword>
<evidence type="ECO:0000256" key="4">
    <source>
        <dbReference type="ARBA" id="ARBA00023136"/>
    </source>
</evidence>
<reference evidence="6 7" key="1">
    <citation type="submission" date="2018-03" db="EMBL/GenBank/DDBJ databases">
        <title>Genomes of Pezizomycetes fungi and the evolution of truffles.</title>
        <authorList>
            <person name="Murat C."/>
            <person name="Payen T."/>
            <person name="Noel B."/>
            <person name="Kuo A."/>
            <person name="Martin F.M."/>
        </authorList>
    </citation>
    <scope>NUCLEOTIDE SEQUENCE [LARGE SCALE GENOMIC DNA]</scope>
    <source>
        <strain evidence="6">091103-1</strain>
    </source>
</reference>
<dbReference type="Proteomes" id="UP000246991">
    <property type="component" value="Unassembled WGS sequence"/>
</dbReference>
<keyword evidence="3" id="KW-1133">Transmembrane helix</keyword>
<comment type="subcellular location">
    <subcellularLocation>
        <location evidence="1">Membrane</location>
        <topology evidence="1">Multi-pass membrane protein</topology>
    </subcellularLocation>
</comment>
<name>A0A317SP98_9PEZI</name>
<proteinExistence type="predicted"/>
<dbReference type="EMBL" id="PYWC01000035">
    <property type="protein sequence ID" value="PWW76292.1"/>
    <property type="molecule type" value="Genomic_DNA"/>
</dbReference>
<feature type="non-terminal residue" evidence="6">
    <location>
        <position position="110"/>
    </location>
</feature>
<evidence type="ECO:0000256" key="1">
    <source>
        <dbReference type="ARBA" id="ARBA00004141"/>
    </source>
</evidence>
<feature type="domain" description="ABC transporter" evidence="5">
    <location>
        <begin position="34"/>
        <end position="105"/>
    </location>
</feature>
<dbReference type="InterPro" id="IPR039421">
    <property type="entry name" value="Type_1_exporter"/>
</dbReference>
<keyword evidence="4" id="KW-0472">Membrane</keyword>
<protein>
    <submittedName>
        <fullName evidence="6">P-loop containing nucleoside triphosphate hydrolase protein</fullName>
    </submittedName>
</protein>
<evidence type="ECO:0000256" key="3">
    <source>
        <dbReference type="ARBA" id="ARBA00022989"/>
    </source>
</evidence>
<dbReference type="GO" id="GO:0016887">
    <property type="term" value="F:ATP hydrolysis activity"/>
    <property type="evidence" value="ECO:0007669"/>
    <property type="project" value="InterPro"/>
</dbReference>
<dbReference type="GO" id="GO:0016020">
    <property type="term" value="C:membrane"/>
    <property type="evidence" value="ECO:0007669"/>
    <property type="project" value="UniProtKB-SubCell"/>
</dbReference>
<evidence type="ECO:0000313" key="6">
    <source>
        <dbReference type="EMBL" id="PWW76292.1"/>
    </source>
</evidence>
<dbReference type="STRING" id="42249.A0A317SP98"/>
<dbReference type="InterPro" id="IPR003439">
    <property type="entry name" value="ABC_transporter-like_ATP-bd"/>
</dbReference>
<dbReference type="GO" id="GO:0042626">
    <property type="term" value="F:ATPase-coupled transmembrane transporter activity"/>
    <property type="evidence" value="ECO:0007669"/>
    <property type="project" value="TreeGrafter"/>
</dbReference>
<dbReference type="AlphaFoldDB" id="A0A317SP98"/>